<dbReference type="Proteomes" id="UP000318138">
    <property type="component" value="Chromosome"/>
</dbReference>
<keyword evidence="4" id="KW-1185">Reference proteome</keyword>
<feature type="domain" description="Thiamin/hydroxymethyl pyrimidine-binding YkoF putative" evidence="2">
    <location>
        <begin position="116"/>
        <end position="197"/>
    </location>
</feature>
<gene>
    <name evidence="3" type="ORF">FLK61_27120</name>
</gene>
<evidence type="ECO:0000313" key="3">
    <source>
        <dbReference type="EMBL" id="QKS70427.1"/>
    </source>
</evidence>
<dbReference type="Gene3D" id="3.30.70.930">
    <property type="match status" value="2"/>
</dbReference>
<feature type="domain" description="Thiamin/hydroxymethyl pyrimidine-binding YkoF putative" evidence="2">
    <location>
        <begin position="11"/>
        <end position="90"/>
    </location>
</feature>
<dbReference type="InterPro" id="IPR015835">
    <property type="entry name" value="HMP/thiamine-bd"/>
</dbReference>
<dbReference type="InterPro" id="IPR029756">
    <property type="entry name" value="MTH1187/YkoF-like"/>
</dbReference>
<feature type="binding site" evidence="1">
    <location>
        <position position="50"/>
    </location>
    <ligand>
        <name>thiamine</name>
        <dbReference type="ChEBI" id="CHEBI:18385"/>
    </ligand>
</feature>
<name>A0A859FBL1_9BACI</name>
<evidence type="ECO:0000256" key="1">
    <source>
        <dbReference type="PIRSR" id="PIRSR021331-1"/>
    </source>
</evidence>
<dbReference type="InterPro" id="IPR011522">
    <property type="entry name" value="Thiamin/HMP-bd_put_YkoF"/>
</dbReference>
<evidence type="ECO:0000259" key="2">
    <source>
        <dbReference type="Pfam" id="PF07615"/>
    </source>
</evidence>
<dbReference type="SUPFAM" id="SSF89957">
    <property type="entry name" value="MTH1187/YkoF-like"/>
    <property type="match status" value="1"/>
</dbReference>
<protein>
    <submittedName>
        <fullName evidence="3">Thiamine-binding protein</fullName>
    </submittedName>
</protein>
<reference evidence="4" key="1">
    <citation type="submission" date="2019-07" db="EMBL/GenBank/DDBJ databases">
        <title>Bacillus alkalisoli sp. nov. isolated from saline soil.</title>
        <authorList>
            <person name="Sun J.-Q."/>
            <person name="Xu L."/>
        </authorList>
    </citation>
    <scope>NUCLEOTIDE SEQUENCE [LARGE SCALE GENOMIC DNA]</scope>
    <source>
        <strain evidence="4">M4U3P1</strain>
    </source>
</reference>
<proteinExistence type="predicted"/>
<dbReference type="AlphaFoldDB" id="A0A859FBL1"/>
<dbReference type="KEGG" id="psua:FLK61_27120"/>
<organism evidence="3 4">
    <name type="scientific">Paenalkalicoccus suaedae</name>
    <dbReference type="NCBI Taxonomy" id="2592382"/>
    <lineage>
        <taxon>Bacteria</taxon>
        <taxon>Bacillati</taxon>
        <taxon>Bacillota</taxon>
        <taxon>Bacilli</taxon>
        <taxon>Bacillales</taxon>
        <taxon>Bacillaceae</taxon>
        <taxon>Paenalkalicoccus</taxon>
    </lineage>
</organism>
<dbReference type="PIRSF" id="PIRSF021331">
    <property type="entry name" value="YkoF"/>
    <property type="match status" value="1"/>
</dbReference>
<evidence type="ECO:0000313" key="4">
    <source>
        <dbReference type="Proteomes" id="UP000318138"/>
    </source>
</evidence>
<dbReference type="RefSeq" id="WP_176008465.1">
    <property type="nucleotide sequence ID" value="NZ_CP041372.2"/>
</dbReference>
<sequence>MQGLSCGTSNIVGVRFAIYPMADNFVEIIKGALEEVDTSKVWMQTDDVTTCVRGRSEHVFDVAKAIFIHAAKTGTHVVFSGTFSIGCPGDSEGDTYMSENDERLNEEKSQQESVEAASHFALYPMDNPNYMQVIADQCAVAQEHGTFTKGVHYASRLDGDANKVFHTLETAFVNASKTKERAHVTMTAHISANSPSKKDNAS</sequence>
<dbReference type="EMBL" id="CP041372">
    <property type="protein sequence ID" value="QKS70427.1"/>
    <property type="molecule type" value="Genomic_DNA"/>
</dbReference>
<feature type="binding site" evidence="1">
    <location>
        <position position="18"/>
    </location>
    <ligand>
        <name>thiamine</name>
        <dbReference type="ChEBI" id="CHEBI:18385"/>
    </ligand>
</feature>
<accession>A0A859FBL1</accession>
<dbReference type="GO" id="GO:0030975">
    <property type="term" value="F:thiamine binding"/>
    <property type="evidence" value="ECO:0007669"/>
    <property type="project" value="InterPro"/>
</dbReference>
<dbReference type="Pfam" id="PF07615">
    <property type="entry name" value="Ykof"/>
    <property type="match status" value="2"/>
</dbReference>